<dbReference type="PANTHER" id="PTHR30419">
    <property type="entry name" value="HTH-TYPE TRANSCRIPTIONAL REGULATOR YBHD"/>
    <property type="match status" value="1"/>
</dbReference>
<dbReference type="InterPro" id="IPR036388">
    <property type="entry name" value="WH-like_DNA-bd_sf"/>
</dbReference>
<evidence type="ECO:0000256" key="3">
    <source>
        <dbReference type="ARBA" id="ARBA00023125"/>
    </source>
</evidence>
<evidence type="ECO:0000256" key="2">
    <source>
        <dbReference type="ARBA" id="ARBA00023015"/>
    </source>
</evidence>
<comment type="caution">
    <text evidence="7">The sequence shown here is derived from an EMBL/GenBank/DDBJ whole genome shotgun (WGS) entry which is preliminary data.</text>
</comment>
<keyword evidence="3" id="KW-0238">DNA-binding</keyword>
<evidence type="ECO:0000256" key="1">
    <source>
        <dbReference type="ARBA" id="ARBA00009437"/>
    </source>
</evidence>
<organism evidence="7 8">
    <name type="scientific">Tahibacter soli</name>
    <dbReference type="NCBI Taxonomy" id="2983605"/>
    <lineage>
        <taxon>Bacteria</taxon>
        <taxon>Pseudomonadati</taxon>
        <taxon>Pseudomonadota</taxon>
        <taxon>Gammaproteobacteria</taxon>
        <taxon>Lysobacterales</taxon>
        <taxon>Rhodanobacteraceae</taxon>
        <taxon>Tahibacter</taxon>
    </lineage>
</organism>
<comment type="similarity">
    <text evidence="1">Belongs to the LysR transcriptional regulatory family.</text>
</comment>
<gene>
    <name evidence="7" type="ORF">OD750_016240</name>
</gene>
<dbReference type="PRINTS" id="PR00039">
    <property type="entry name" value="HTHLYSR"/>
</dbReference>
<dbReference type="SUPFAM" id="SSF53850">
    <property type="entry name" value="Periplasmic binding protein-like II"/>
    <property type="match status" value="1"/>
</dbReference>
<proteinExistence type="inferred from homology"/>
<evidence type="ECO:0000256" key="4">
    <source>
        <dbReference type="ARBA" id="ARBA00023163"/>
    </source>
</evidence>
<protein>
    <submittedName>
        <fullName evidence="7">LysR family transcriptional regulator</fullName>
    </submittedName>
</protein>
<evidence type="ECO:0000313" key="8">
    <source>
        <dbReference type="Proteomes" id="UP001139971"/>
    </source>
</evidence>
<reference evidence="7" key="1">
    <citation type="submission" date="2023-02" db="EMBL/GenBank/DDBJ databases">
        <title>Tahibacter soli sp. nov. isolated from soil.</title>
        <authorList>
            <person name="Baek J.H."/>
            <person name="Lee J.K."/>
            <person name="Choi D.G."/>
            <person name="Jeon C.O."/>
        </authorList>
    </citation>
    <scope>NUCLEOTIDE SEQUENCE</scope>
    <source>
        <strain evidence="7">BL</strain>
    </source>
</reference>
<dbReference type="PROSITE" id="PS50931">
    <property type="entry name" value="HTH_LYSR"/>
    <property type="match status" value="1"/>
</dbReference>
<dbReference type="CDD" id="cd05466">
    <property type="entry name" value="PBP2_LTTR_substrate"/>
    <property type="match status" value="1"/>
</dbReference>
<name>A0A9X3YMQ8_9GAMM</name>
<dbReference type="InterPro" id="IPR000847">
    <property type="entry name" value="LysR_HTH_N"/>
</dbReference>
<evidence type="ECO:0000256" key="5">
    <source>
        <dbReference type="SAM" id="MobiDB-lite"/>
    </source>
</evidence>
<dbReference type="SUPFAM" id="SSF46785">
    <property type="entry name" value="Winged helix' DNA-binding domain"/>
    <property type="match status" value="1"/>
</dbReference>
<dbReference type="PANTHER" id="PTHR30419:SF8">
    <property type="entry name" value="NITROGEN ASSIMILATION TRANSCRIPTIONAL ACTIVATOR-RELATED"/>
    <property type="match status" value="1"/>
</dbReference>
<sequence length="353" mass="39682">MASNDSLKPEPAPASRKTGASAPKARRKAKTRAATAETAPRFYYKGNRLKQLRAFCHIVKFGTLARAGESLFLSQPSISLQLSALEKELGARLLERVRPRFALTREGQVLYELARPLVEGLEGLDQQFRNQLQGLDAGEVTIAAGSSTTQYLLPPYVRAFREHHANVRLQLHSVTGRDGIAMLRDDKVDFAFGSMLDVPHDLSYEPVHWFDPMLIMPRDHPLAAKTDVVLEDLSPYGLILPPQRLTTHRLVDLVFQQRRVPYRVAIEVGGWEVIKEYVAQGMGISIVTAICLTDNDRQRLQVRNLRQYFPQRSYGVVMRKGKYLSTQARAFIDLIKPGLFGRGDHGEAGHSER</sequence>
<keyword evidence="4" id="KW-0804">Transcription</keyword>
<evidence type="ECO:0000313" key="7">
    <source>
        <dbReference type="EMBL" id="MDC8014095.1"/>
    </source>
</evidence>
<dbReference type="Pfam" id="PF00126">
    <property type="entry name" value="HTH_1"/>
    <property type="match status" value="1"/>
</dbReference>
<dbReference type="Pfam" id="PF03466">
    <property type="entry name" value="LysR_substrate"/>
    <property type="match status" value="1"/>
</dbReference>
<dbReference type="InterPro" id="IPR050950">
    <property type="entry name" value="HTH-type_LysR_regulators"/>
</dbReference>
<feature type="region of interest" description="Disordered" evidence="5">
    <location>
        <begin position="1"/>
        <end position="34"/>
    </location>
</feature>
<dbReference type="Gene3D" id="3.40.190.290">
    <property type="match status" value="1"/>
</dbReference>
<accession>A0A9X3YMQ8</accession>
<dbReference type="GO" id="GO:0003700">
    <property type="term" value="F:DNA-binding transcription factor activity"/>
    <property type="evidence" value="ECO:0007669"/>
    <property type="project" value="InterPro"/>
</dbReference>
<dbReference type="AlphaFoldDB" id="A0A9X3YMQ8"/>
<feature type="domain" description="HTH lysR-type" evidence="6">
    <location>
        <begin position="47"/>
        <end position="104"/>
    </location>
</feature>
<dbReference type="InterPro" id="IPR036390">
    <property type="entry name" value="WH_DNA-bd_sf"/>
</dbReference>
<dbReference type="EMBL" id="JAOVZO020000018">
    <property type="protein sequence ID" value="MDC8014095.1"/>
    <property type="molecule type" value="Genomic_DNA"/>
</dbReference>
<dbReference type="Gene3D" id="1.10.10.10">
    <property type="entry name" value="Winged helix-like DNA-binding domain superfamily/Winged helix DNA-binding domain"/>
    <property type="match status" value="1"/>
</dbReference>
<dbReference type="GO" id="GO:0005829">
    <property type="term" value="C:cytosol"/>
    <property type="evidence" value="ECO:0007669"/>
    <property type="project" value="TreeGrafter"/>
</dbReference>
<dbReference type="GO" id="GO:0003677">
    <property type="term" value="F:DNA binding"/>
    <property type="evidence" value="ECO:0007669"/>
    <property type="project" value="UniProtKB-KW"/>
</dbReference>
<evidence type="ECO:0000259" key="6">
    <source>
        <dbReference type="PROSITE" id="PS50931"/>
    </source>
</evidence>
<dbReference type="FunFam" id="1.10.10.10:FF:000001">
    <property type="entry name" value="LysR family transcriptional regulator"/>
    <property type="match status" value="1"/>
</dbReference>
<dbReference type="RefSeq" id="WP_263541737.1">
    <property type="nucleotide sequence ID" value="NZ_JAOVZO020000018.1"/>
</dbReference>
<keyword evidence="2" id="KW-0805">Transcription regulation</keyword>
<dbReference type="Proteomes" id="UP001139971">
    <property type="component" value="Unassembled WGS sequence"/>
</dbReference>
<dbReference type="InterPro" id="IPR005119">
    <property type="entry name" value="LysR_subst-bd"/>
</dbReference>
<keyword evidence="8" id="KW-1185">Reference proteome</keyword>